<protein>
    <recommendedName>
        <fullName evidence="2">AAA+ ATPase domain-containing protein</fullName>
    </recommendedName>
</protein>
<proteinExistence type="predicted"/>
<dbReference type="GO" id="GO:0016887">
    <property type="term" value="F:ATP hydrolysis activity"/>
    <property type="evidence" value="ECO:0007669"/>
    <property type="project" value="InterPro"/>
</dbReference>
<evidence type="ECO:0000259" key="2">
    <source>
        <dbReference type="SMART" id="SM00382"/>
    </source>
</evidence>
<gene>
    <name evidence="3" type="ORF">BDV96DRAFT_528794</name>
</gene>
<keyword evidence="4" id="KW-1185">Reference proteome</keyword>
<dbReference type="Gene3D" id="3.40.50.300">
    <property type="entry name" value="P-loop containing nucleotide triphosphate hydrolases"/>
    <property type="match status" value="1"/>
</dbReference>
<feature type="compositionally biased region" description="Basic and acidic residues" evidence="1">
    <location>
        <begin position="91"/>
        <end position="106"/>
    </location>
</feature>
<feature type="region of interest" description="Disordered" evidence="1">
    <location>
        <begin position="713"/>
        <end position="738"/>
    </location>
</feature>
<dbReference type="InterPro" id="IPR003593">
    <property type="entry name" value="AAA+_ATPase"/>
</dbReference>
<dbReference type="InterPro" id="IPR054289">
    <property type="entry name" value="DUF7025"/>
</dbReference>
<dbReference type="Pfam" id="PF23232">
    <property type="entry name" value="AAA_lid_13"/>
    <property type="match status" value="1"/>
</dbReference>
<dbReference type="Pfam" id="PF00004">
    <property type="entry name" value="AAA"/>
    <property type="match status" value="1"/>
</dbReference>
<feature type="region of interest" description="Disordered" evidence="1">
    <location>
        <begin position="192"/>
        <end position="278"/>
    </location>
</feature>
<feature type="compositionally biased region" description="Basic residues" evidence="1">
    <location>
        <begin position="192"/>
        <end position="201"/>
    </location>
</feature>
<evidence type="ECO:0000313" key="3">
    <source>
        <dbReference type="EMBL" id="KAF2109978.1"/>
    </source>
</evidence>
<dbReference type="CDD" id="cd19481">
    <property type="entry name" value="RecA-like_protease"/>
    <property type="match status" value="1"/>
</dbReference>
<feature type="region of interest" description="Disordered" evidence="1">
    <location>
        <begin position="1"/>
        <end position="177"/>
    </location>
</feature>
<dbReference type="SMART" id="SM00382">
    <property type="entry name" value="AAA"/>
    <property type="match status" value="1"/>
</dbReference>
<dbReference type="SUPFAM" id="SSF52540">
    <property type="entry name" value="P-loop containing nucleoside triphosphate hydrolases"/>
    <property type="match status" value="1"/>
</dbReference>
<sequence>MSSQATDTSGTNDSTDNNPNSTHREIKQIATDTANEASSTPASTPQIVNTPSSASSVAAEEDPEVDAVIVAKKEMADKATKAPSGTAEARSSTEETRTPDVTEKKKEIKKKADKKGKGKKKVTKKSKKRKEDSSDDESSASEDDKSDSGSESDSESSSSDESSADEKDKRMKKNAKAIKKLLKEKVALKAALKAKSKKKSKKYDSSDSESSSDDSSSESDSDSESEVEKKRRKNKRSKRKRSKKDESSSDDSSSSEDEKETAKDKAKAAAEAAAKELVDAEEAKKKAAQIAAATEVATNMKAQVALLEAQIAANSATSTDAKKDDKKASKKGKLEFKRVDEVWDNKLRNWAIKTTSDEKNDEFDCVFAIRRKFDWEGKHHEYTLLDIKSKALRESLQEVLKDVKGVSLVEDNPSIDPHMMFLHHRELKMYIKELKTKLKKASRKSSKGAKKEAKKFTERVKHCKLLSAYLEEDYKDTRRKLRPMLKAGNITYDLLWALFKPNTIAFTPTYGVADDPRCFKVDCAYEQSSFFGDYYLIQGQYLEYDGKAFGMGDFDVKVHKFKGVKKITSLDTYPLEYVKKKEEVREKLVQRGKKFVTLQGMSYRQMKGLAFFKKKKGVGKVNINGRVMIDPAIFRRINPNYYISCMHKKQDDEDEEDDDDEEGGCGCEDEEEEEVDQQESADQTPEFKYKFYKNKKDGKWYVVRVPILDGGPDVTEEQLDELPDRKGKKNDPNESSFTEEDLLIASPVVLGFAFSEKLWLEFSLSGIADIQWNDTAFDSLVLPQTTKQNLRGLVSSHRFNAAKTIDDVIQGKGKGLNVVLHGPPGVGKTLTAESIAEYLKAPLYAVSAGELGTNSRAIEIELNRIMDITHSWGAILLLDEADVFLEQRAANDVHRNALVSVFLRLLEYYQGILFLTTNRVSTFDEAFQSRIHMGIRYENLASKARLEIWKSYIKKVRTKMQTEVPGKEGKEFKDSDLVELSKKNLNGRQIKNACITAQSIALAEKGEWGIEFVRRVLDVQEDFEQDLRGGTGYRDAMRQYT</sequence>
<feature type="compositionally biased region" description="Basic and acidic residues" evidence="1">
    <location>
        <begin position="71"/>
        <end position="80"/>
    </location>
</feature>
<dbReference type="PANTHER" id="PTHR46411">
    <property type="entry name" value="FAMILY ATPASE, PUTATIVE-RELATED"/>
    <property type="match status" value="1"/>
</dbReference>
<evidence type="ECO:0000256" key="1">
    <source>
        <dbReference type="SAM" id="MobiDB-lite"/>
    </source>
</evidence>
<accession>A0A6A5YV71</accession>
<feature type="domain" description="AAA+ ATPase" evidence="2">
    <location>
        <begin position="814"/>
        <end position="939"/>
    </location>
</feature>
<feature type="compositionally biased region" description="Basic residues" evidence="1">
    <location>
        <begin position="107"/>
        <end position="128"/>
    </location>
</feature>
<dbReference type="GO" id="GO:0005524">
    <property type="term" value="F:ATP binding"/>
    <property type="evidence" value="ECO:0007669"/>
    <property type="project" value="InterPro"/>
</dbReference>
<dbReference type="Pfam" id="PF22942">
    <property type="entry name" value="DUF7025"/>
    <property type="match status" value="1"/>
</dbReference>
<reference evidence="3" key="1">
    <citation type="journal article" date="2020" name="Stud. Mycol.">
        <title>101 Dothideomycetes genomes: a test case for predicting lifestyles and emergence of pathogens.</title>
        <authorList>
            <person name="Haridas S."/>
            <person name="Albert R."/>
            <person name="Binder M."/>
            <person name="Bloem J."/>
            <person name="Labutti K."/>
            <person name="Salamov A."/>
            <person name="Andreopoulos B."/>
            <person name="Baker S."/>
            <person name="Barry K."/>
            <person name="Bills G."/>
            <person name="Bluhm B."/>
            <person name="Cannon C."/>
            <person name="Castanera R."/>
            <person name="Culley D."/>
            <person name="Daum C."/>
            <person name="Ezra D."/>
            <person name="Gonzalez J."/>
            <person name="Henrissat B."/>
            <person name="Kuo A."/>
            <person name="Liang C."/>
            <person name="Lipzen A."/>
            <person name="Lutzoni F."/>
            <person name="Magnuson J."/>
            <person name="Mondo S."/>
            <person name="Nolan M."/>
            <person name="Ohm R."/>
            <person name="Pangilinan J."/>
            <person name="Park H.-J."/>
            <person name="Ramirez L."/>
            <person name="Alfaro M."/>
            <person name="Sun H."/>
            <person name="Tritt A."/>
            <person name="Yoshinaga Y."/>
            <person name="Zwiers L.-H."/>
            <person name="Turgeon B."/>
            <person name="Goodwin S."/>
            <person name="Spatafora J."/>
            <person name="Crous P."/>
            <person name="Grigoriev I."/>
        </authorList>
    </citation>
    <scope>NUCLEOTIDE SEQUENCE</scope>
    <source>
        <strain evidence="3">CBS 627.86</strain>
    </source>
</reference>
<dbReference type="InterPro" id="IPR003959">
    <property type="entry name" value="ATPase_AAA_core"/>
</dbReference>
<dbReference type="InterPro" id="IPR027417">
    <property type="entry name" value="P-loop_NTPase"/>
</dbReference>
<feature type="compositionally biased region" description="Acidic residues" evidence="1">
    <location>
        <begin position="206"/>
        <end position="225"/>
    </location>
</feature>
<feature type="region of interest" description="Disordered" evidence="1">
    <location>
        <begin position="649"/>
        <end position="683"/>
    </location>
</feature>
<evidence type="ECO:0000313" key="4">
    <source>
        <dbReference type="Proteomes" id="UP000799770"/>
    </source>
</evidence>
<feature type="compositionally biased region" description="Basic residues" evidence="1">
    <location>
        <begin position="230"/>
        <end position="242"/>
    </location>
</feature>
<feature type="compositionally biased region" description="Acidic residues" evidence="1">
    <location>
        <begin position="652"/>
        <end position="679"/>
    </location>
</feature>
<dbReference type="InterPro" id="IPR056599">
    <property type="entry name" value="AAA_lid_fung"/>
</dbReference>
<feature type="compositionally biased region" description="Polar residues" evidence="1">
    <location>
        <begin position="30"/>
        <end position="56"/>
    </location>
</feature>
<dbReference type="PANTHER" id="PTHR46411:SF1">
    <property type="entry name" value="FAMILY ATPASE, PUTATIVE (AFU_ORTHOLOGUE AFUA_7G05752)-RELATED"/>
    <property type="match status" value="1"/>
</dbReference>
<dbReference type="AlphaFoldDB" id="A0A6A5YV71"/>
<dbReference type="EMBL" id="ML977340">
    <property type="protein sequence ID" value="KAF2109978.1"/>
    <property type="molecule type" value="Genomic_DNA"/>
</dbReference>
<name>A0A6A5YV71_9PLEO</name>
<organism evidence="3 4">
    <name type="scientific">Lophiotrema nucula</name>
    <dbReference type="NCBI Taxonomy" id="690887"/>
    <lineage>
        <taxon>Eukaryota</taxon>
        <taxon>Fungi</taxon>
        <taxon>Dikarya</taxon>
        <taxon>Ascomycota</taxon>
        <taxon>Pezizomycotina</taxon>
        <taxon>Dothideomycetes</taxon>
        <taxon>Pleosporomycetidae</taxon>
        <taxon>Pleosporales</taxon>
        <taxon>Lophiotremataceae</taxon>
        <taxon>Lophiotrema</taxon>
    </lineage>
</organism>
<dbReference type="Proteomes" id="UP000799770">
    <property type="component" value="Unassembled WGS sequence"/>
</dbReference>
<feature type="compositionally biased region" description="Low complexity" evidence="1">
    <location>
        <begin position="1"/>
        <end position="21"/>
    </location>
</feature>
<feature type="compositionally biased region" description="Basic and acidic residues" evidence="1">
    <location>
        <begin position="722"/>
        <end position="732"/>
    </location>
</feature>
<dbReference type="OrthoDB" id="10042665at2759"/>
<feature type="compositionally biased region" description="Basic and acidic residues" evidence="1">
    <location>
        <begin position="260"/>
        <end position="278"/>
    </location>
</feature>